<feature type="region of interest" description="Disordered" evidence="1">
    <location>
        <begin position="103"/>
        <end position="155"/>
    </location>
</feature>
<sequence length="480" mass="50403">MNRRMVRCLDGHPYDATAHASCPVCGAAPVQAAAAPTTPVTADPVRQEAQDRQDVPKPRPGWRGRVAAAAALACLGGGWLALAWVRSPPIDCRIAESARIPACAGPPAVKRDPERGPSRVPEGVRQGGDAPRGGPPTGGRVAAQPQEASGPASRAEAERAVAGFLAVDPARMNALRAALAPLDPADVDPALEALSPLPFAESQLHLSRTLRLALATDRGFHALSKKDFASARTLFTAVLKAPRPEVDRPPSRAAYGLALALIGAPSGPDRATAATWMRVAAEMGNSNAILDLANDADLARMAGLDVAAIGRLLENAAIQDPDRAEPVLRQHGLDPKPAARLVQTFAEAREKRDMPTLIAAYRAIGERRAPGIDERLSPALAGNPAFRGPYDRLLVAGMDAAADGYTFGRLTLSVACERGLAGLPQDLPNAAIWAILTLAPAKADDDSWDAQRTRLAGLKDRLSPALRALVEQIGREFGVP</sequence>
<dbReference type="EMBL" id="LABX01000360">
    <property type="protein sequence ID" value="KMO27035.1"/>
    <property type="molecule type" value="Genomic_DNA"/>
</dbReference>
<feature type="transmembrane region" description="Helical" evidence="2">
    <location>
        <begin position="66"/>
        <end position="85"/>
    </location>
</feature>
<dbReference type="Proteomes" id="UP000035929">
    <property type="component" value="Unassembled WGS sequence"/>
</dbReference>
<organism evidence="3 4">
    <name type="scientific">Methylobacterium aquaticum</name>
    <dbReference type="NCBI Taxonomy" id="270351"/>
    <lineage>
        <taxon>Bacteria</taxon>
        <taxon>Pseudomonadati</taxon>
        <taxon>Pseudomonadota</taxon>
        <taxon>Alphaproteobacteria</taxon>
        <taxon>Hyphomicrobiales</taxon>
        <taxon>Methylobacteriaceae</taxon>
        <taxon>Methylobacterium</taxon>
    </lineage>
</organism>
<gene>
    <name evidence="3" type="ORF">VP06_32005</name>
</gene>
<dbReference type="AlphaFoldDB" id="A0A0J6RW20"/>
<evidence type="ECO:0000313" key="3">
    <source>
        <dbReference type="EMBL" id="KMO27035.1"/>
    </source>
</evidence>
<reference evidence="3 4" key="1">
    <citation type="submission" date="2015-03" db="EMBL/GenBank/DDBJ databases">
        <title>Genome sequencing of Methylobacterium aquaticum DSM16371 type strain.</title>
        <authorList>
            <person name="Chaudhry V."/>
            <person name="Patil P.B."/>
        </authorList>
    </citation>
    <scope>NUCLEOTIDE SEQUENCE [LARGE SCALE GENOMIC DNA]</scope>
    <source>
        <strain evidence="3 4">DSM 16371</strain>
    </source>
</reference>
<dbReference type="PATRIC" id="fig|270351.6.peg.5195"/>
<proteinExistence type="predicted"/>
<comment type="caution">
    <text evidence="3">The sequence shown here is derived from an EMBL/GenBank/DDBJ whole genome shotgun (WGS) entry which is preliminary data.</text>
</comment>
<feature type="region of interest" description="Disordered" evidence="1">
    <location>
        <begin position="36"/>
        <end position="61"/>
    </location>
</feature>
<evidence type="ECO:0000256" key="2">
    <source>
        <dbReference type="SAM" id="Phobius"/>
    </source>
</evidence>
<protein>
    <submittedName>
        <fullName evidence="3">Uncharacterized protein</fullName>
    </submittedName>
</protein>
<feature type="compositionally biased region" description="Basic and acidic residues" evidence="1">
    <location>
        <begin position="45"/>
        <end position="57"/>
    </location>
</feature>
<name>A0A0J6RW20_9HYPH</name>
<evidence type="ECO:0000256" key="1">
    <source>
        <dbReference type="SAM" id="MobiDB-lite"/>
    </source>
</evidence>
<keyword evidence="2" id="KW-0472">Membrane</keyword>
<keyword evidence="2" id="KW-1133">Transmembrane helix</keyword>
<evidence type="ECO:0000313" key="4">
    <source>
        <dbReference type="Proteomes" id="UP000035929"/>
    </source>
</evidence>
<keyword evidence="2" id="KW-0812">Transmembrane</keyword>
<accession>A0A0J6RW20</accession>